<keyword evidence="5 7" id="KW-0378">Hydrolase</keyword>
<dbReference type="AlphaFoldDB" id="A0A194XP70"/>
<name>A0A194XP70_MOLSC</name>
<dbReference type="InterPro" id="IPR001547">
    <property type="entry name" value="Glyco_hydro_5"/>
</dbReference>
<sequence>MRFSTSILVAAGAAAVLAAPIREEAFDPYDECDNEDFTSHSEAPHTFTHGTHSHTTAVPLTTSASISASSIVIATSLPTIESSSSPVSIVEASSSTIVSVPVQTSASSVAAIVASSTPVSSSSAEGVVASSSSAIADTSSASVSSSASSSASTGALEFLGVNESGAEFGSTDIPGTLGTDYTWPNTSAIQILMDKGMNIFRIPFLMERLAQGTMTASLDATYLAALKTTVEFITTAGGHAIVDPHNFGRYDGTIFTSTSDFQTFWTNVATEFATNDNVIFDCNNEFHDEPSNTVVADLNQACIDGVRAAGATTQYIFVEGTSYTGAWTWVSSGNSVAMANLTDPSDKIVYEMHQYLDSDGSGTSATCVSTTIGAERIAAATSWLQENGKKGIIGEFAGGANSDCETAVTGMLDALAAASDVWMGALWWGGGPWWGDYIYSMEPPSGTAYVPYIDILTKYI</sequence>
<evidence type="ECO:0000256" key="2">
    <source>
        <dbReference type="ARBA" id="ARBA00005641"/>
    </source>
</evidence>
<feature type="domain" description="Glycoside hydrolase family 5" evidence="10">
    <location>
        <begin position="161"/>
        <end position="429"/>
    </location>
</feature>
<dbReference type="KEGG" id="psco:LY89DRAFT_681333"/>
<dbReference type="InParanoid" id="A0A194XP70"/>
<gene>
    <name evidence="11" type="ORF">LY89DRAFT_681333</name>
</gene>
<evidence type="ECO:0000313" key="11">
    <source>
        <dbReference type="EMBL" id="KUJ21983.1"/>
    </source>
</evidence>
<evidence type="ECO:0000259" key="10">
    <source>
        <dbReference type="Pfam" id="PF00150"/>
    </source>
</evidence>
<evidence type="ECO:0000313" key="12">
    <source>
        <dbReference type="Proteomes" id="UP000070700"/>
    </source>
</evidence>
<dbReference type="SUPFAM" id="SSF51445">
    <property type="entry name" value="(Trans)glycosidases"/>
    <property type="match status" value="1"/>
</dbReference>
<evidence type="ECO:0000256" key="7">
    <source>
        <dbReference type="RuleBase" id="RU361153"/>
    </source>
</evidence>
<feature type="region of interest" description="Disordered" evidence="8">
    <location>
        <begin position="32"/>
        <end position="54"/>
    </location>
</feature>
<dbReference type="PANTHER" id="PTHR34142:SF1">
    <property type="entry name" value="GLYCOSIDE HYDROLASE FAMILY 5 DOMAIN-CONTAINING PROTEIN"/>
    <property type="match status" value="1"/>
</dbReference>
<evidence type="ECO:0000256" key="3">
    <source>
        <dbReference type="ARBA" id="ARBA00012601"/>
    </source>
</evidence>
<feature type="compositionally biased region" description="Low complexity" evidence="8">
    <location>
        <begin position="45"/>
        <end position="54"/>
    </location>
</feature>
<evidence type="ECO:0000256" key="9">
    <source>
        <dbReference type="SAM" id="SignalP"/>
    </source>
</evidence>
<evidence type="ECO:0000256" key="1">
    <source>
        <dbReference type="ARBA" id="ARBA00000966"/>
    </source>
</evidence>
<keyword evidence="4 9" id="KW-0732">Signal</keyword>
<keyword evidence="6 7" id="KW-0326">Glycosidase</keyword>
<dbReference type="InterPro" id="IPR017853">
    <property type="entry name" value="GH"/>
</dbReference>
<dbReference type="Gene3D" id="3.20.20.80">
    <property type="entry name" value="Glycosidases"/>
    <property type="match status" value="1"/>
</dbReference>
<dbReference type="EC" id="3.2.1.4" evidence="3"/>
<dbReference type="PANTHER" id="PTHR34142">
    <property type="entry name" value="ENDO-BETA-1,4-GLUCANASE A"/>
    <property type="match status" value="1"/>
</dbReference>
<keyword evidence="12" id="KW-1185">Reference proteome</keyword>
<feature type="signal peptide" evidence="9">
    <location>
        <begin position="1"/>
        <end position="18"/>
    </location>
</feature>
<evidence type="ECO:0000256" key="6">
    <source>
        <dbReference type="ARBA" id="ARBA00023295"/>
    </source>
</evidence>
<comment type="catalytic activity">
    <reaction evidence="1">
        <text>Endohydrolysis of (1-&gt;4)-beta-D-glucosidic linkages in cellulose, lichenin and cereal beta-D-glucans.</text>
        <dbReference type="EC" id="3.2.1.4"/>
    </reaction>
</comment>
<proteinExistence type="inferred from homology"/>
<evidence type="ECO:0000256" key="5">
    <source>
        <dbReference type="ARBA" id="ARBA00022801"/>
    </source>
</evidence>
<reference evidence="11 12" key="1">
    <citation type="submission" date="2015-10" db="EMBL/GenBank/DDBJ databases">
        <title>Full genome of DAOMC 229536 Phialocephala scopiformis, a fungal endophyte of spruce producing the potent anti-insectan compound rugulosin.</title>
        <authorList>
            <consortium name="DOE Joint Genome Institute"/>
            <person name="Walker A.K."/>
            <person name="Frasz S.L."/>
            <person name="Seifert K.A."/>
            <person name="Miller J.D."/>
            <person name="Mondo S.J."/>
            <person name="Labutti K."/>
            <person name="Lipzen A."/>
            <person name="Dockter R."/>
            <person name="Kennedy M."/>
            <person name="Grigoriev I.V."/>
            <person name="Spatafora J.W."/>
        </authorList>
    </citation>
    <scope>NUCLEOTIDE SEQUENCE [LARGE SCALE GENOMIC DNA]</scope>
    <source>
        <strain evidence="11 12">CBS 120377</strain>
    </source>
</reference>
<comment type="similarity">
    <text evidence="2 7">Belongs to the glycosyl hydrolase 5 (cellulase A) family.</text>
</comment>
<dbReference type="GO" id="GO:0008810">
    <property type="term" value="F:cellulase activity"/>
    <property type="evidence" value="ECO:0007669"/>
    <property type="project" value="UniProtKB-EC"/>
</dbReference>
<dbReference type="FunFam" id="3.20.20.80:FF:000078">
    <property type="entry name" value="Endo-beta-1,4-glucanase B"/>
    <property type="match status" value="1"/>
</dbReference>
<organism evidence="11 12">
    <name type="scientific">Mollisia scopiformis</name>
    <name type="common">Conifer needle endophyte fungus</name>
    <name type="synonym">Phialocephala scopiformis</name>
    <dbReference type="NCBI Taxonomy" id="149040"/>
    <lineage>
        <taxon>Eukaryota</taxon>
        <taxon>Fungi</taxon>
        <taxon>Dikarya</taxon>
        <taxon>Ascomycota</taxon>
        <taxon>Pezizomycotina</taxon>
        <taxon>Leotiomycetes</taxon>
        <taxon>Helotiales</taxon>
        <taxon>Mollisiaceae</taxon>
        <taxon>Mollisia</taxon>
    </lineage>
</organism>
<dbReference type="OrthoDB" id="5823761at2759"/>
<feature type="chain" id="PRO_5008268452" description="cellulase" evidence="9">
    <location>
        <begin position="19"/>
        <end position="460"/>
    </location>
</feature>
<dbReference type="Pfam" id="PF00150">
    <property type="entry name" value="Cellulase"/>
    <property type="match status" value="1"/>
</dbReference>
<dbReference type="EMBL" id="KQ947407">
    <property type="protein sequence ID" value="KUJ21983.1"/>
    <property type="molecule type" value="Genomic_DNA"/>
</dbReference>
<accession>A0A194XP70</accession>
<dbReference type="RefSeq" id="XP_018076338.1">
    <property type="nucleotide sequence ID" value="XM_018214264.1"/>
</dbReference>
<protein>
    <recommendedName>
        <fullName evidence="3">cellulase</fullName>
        <ecNumber evidence="3">3.2.1.4</ecNumber>
    </recommendedName>
</protein>
<evidence type="ECO:0000256" key="4">
    <source>
        <dbReference type="ARBA" id="ARBA00022729"/>
    </source>
</evidence>
<evidence type="ECO:0000256" key="8">
    <source>
        <dbReference type="SAM" id="MobiDB-lite"/>
    </source>
</evidence>
<dbReference type="GeneID" id="28823990"/>
<dbReference type="GO" id="GO:0009251">
    <property type="term" value="P:glucan catabolic process"/>
    <property type="evidence" value="ECO:0007669"/>
    <property type="project" value="UniProtKB-ARBA"/>
</dbReference>
<dbReference type="STRING" id="149040.A0A194XP70"/>
<dbReference type="Proteomes" id="UP000070700">
    <property type="component" value="Unassembled WGS sequence"/>
</dbReference>